<sequence length="283" mass="29553">MTAPKSAFTSTGGLEIMQAVLTTTVRAVSATPVCGQILVMANPWFPPHNASVLSPQQLTSGASLLPDPPVPPDPPDPTNPLSLARFPPLNSLSPKSLRTPSQTAKPSRPALKSSIPLTATGVASAGSVSDSTVFSGSKISRSGNTVSNTFENFKILPPKNSSPIQTNRALSSSPINPLIKNTIPSPNFSPIPPTRINPTLGSEQNLPSAILPNPTVKNPTAQTPIIKNPISVQNPNPNPLSFASSSFKPHPLSISSSSFVNPFSNSFSALVPDGSLHHEETID</sequence>
<feature type="region of interest" description="Disordered" evidence="1">
    <location>
        <begin position="154"/>
        <end position="178"/>
    </location>
</feature>
<reference evidence="2 3" key="1">
    <citation type="submission" date="2022-03" db="EMBL/GenBank/DDBJ databases">
        <authorList>
            <person name="Macdonald S."/>
            <person name="Ahmed S."/>
            <person name="Newling K."/>
        </authorList>
    </citation>
    <scope>NUCLEOTIDE SEQUENCE [LARGE SCALE GENOMIC DNA]</scope>
</reference>
<feature type="compositionally biased region" description="Polar residues" evidence="1">
    <location>
        <begin position="159"/>
        <end position="175"/>
    </location>
</feature>
<evidence type="ECO:0000313" key="3">
    <source>
        <dbReference type="Proteomes" id="UP001642260"/>
    </source>
</evidence>
<name>A0ABC8J3E0_ERUVS</name>
<feature type="region of interest" description="Disordered" evidence="1">
    <location>
        <begin position="200"/>
        <end position="232"/>
    </location>
</feature>
<dbReference type="Proteomes" id="UP001642260">
    <property type="component" value="Unassembled WGS sequence"/>
</dbReference>
<dbReference type="AlphaFoldDB" id="A0ABC8J3E0"/>
<dbReference type="EMBL" id="CAKOAT010057711">
    <property type="protein sequence ID" value="CAH8302916.1"/>
    <property type="molecule type" value="Genomic_DNA"/>
</dbReference>
<feature type="region of interest" description="Disordered" evidence="1">
    <location>
        <begin position="59"/>
        <end position="115"/>
    </location>
</feature>
<gene>
    <name evidence="2" type="ORF">ERUC_LOCUS3293</name>
</gene>
<evidence type="ECO:0000256" key="1">
    <source>
        <dbReference type="SAM" id="MobiDB-lite"/>
    </source>
</evidence>
<keyword evidence="3" id="KW-1185">Reference proteome</keyword>
<feature type="compositionally biased region" description="Polar residues" evidence="1">
    <location>
        <begin position="215"/>
        <end position="232"/>
    </location>
</feature>
<evidence type="ECO:0000313" key="2">
    <source>
        <dbReference type="EMBL" id="CAH8302916.1"/>
    </source>
</evidence>
<organism evidence="2 3">
    <name type="scientific">Eruca vesicaria subsp. sativa</name>
    <name type="common">Garden rocket</name>
    <name type="synonym">Eruca sativa</name>
    <dbReference type="NCBI Taxonomy" id="29727"/>
    <lineage>
        <taxon>Eukaryota</taxon>
        <taxon>Viridiplantae</taxon>
        <taxon>Streptophyta</taxon>
        <taxon>Embryophyta</taxon>
        <taxon>Tracheophyta</taxon>
        <taxon>Spermatophyta</taxon>
        <taxon>Magnoliopsida</taxon>
        <taxon>eudicotyledons</taxon>
        <taxon>Gunneridae</taxon>
        <taxon>Pentapetalae</taxon>
        <taxon>rosids</taxon>
        <taxon>malvids</taxon>
        <taxon>Brassicales</taxon>
        <taxon>Brassicaceae</taxon>
        <taxon>Brassiceae</taxon>
        <taxon>Eruca</taxon>
    </lineage>
</organism>
<feature type="compositionally biased region" description="Pro residues" evidence="1">
    <location>
        <begin position="66"/>
        <end position="78"/>
    </location>
</feature>
<feature type="region of interest" description="Disordered" evidence="1">
    <location>
        <begin position="126"/>
        <end position="145"/>
    </location>
</feature>
<feature type="compositionally biased region" description="Polar residues" evidence="1">
    <location>
        <begin position="90"/>
        <end position="105"/>
    </location>
</feature>
<protein>
    <submittedName>
        <fullName evidence="2">Uncharacterized protein</fullName>
    </submittedName>
</protein>
<accession>A0ABC8J3E0</accession>
<comment type="caution">
    <text evidence="2">The sequence shown here is derived from an EMBL/GenBank/DDBJ whole genome shotgun (WGS) entry which is preliminary data.</text>
</comment>
<proteinExistence type="predicted"/>